<dbReference type="SMART" id="SM00355">
    <property type="entry name" value="ZnF_C2H2"/>
    <property type="match status" value="2"/>
</dbReference>
<dbReference type="GeneID" id="28980242"/>
<feature type="compositionally biased region" description="Basic and acidic residues" evidence="7">
    <location>
        <begin position="57"/>
        <end position="68"/>
    </location>
</feature>
<keyword evidence="2" id="KW-0862">Zinc</keyword>
<dbReference type="PROSITE" id="PS50157">
    <property type="entry name" value="ZINC_FINGER_C2H2_2"/>
    <property type="match status" value="2"/>
</dbReference>
<name>A0A0J0XZ38_9TREE</name>
<dbReference type="RefSeq" id="XP_018282808.1">
    <property type="nucleotide sequence ID" value="XM_018419639.1"/>
</dbReference>
<protein>
    <recommendedName>
        <fullName evidence="12">Zn(2)-C6 fungal-type domain-containing protein</fullName>
    </recommendedName>
</protein>
<dbReference type="PANTHER" id="PTHR47660">
    <property type="entry name" value="TRANSCRIPTION FACTOR WITH C2H2 AND ZN(2)-CYS(6) DNA BINDING DOMAIN (EUROFUNG)-RELATED-RELATED"/>
    <property type="match status" value="1"/>
</dbReference>
<proteinExistence type="predicted"/>
<dbReference type="InterPro" id="IPR036864">
    <property type="entry name" value="Zn2-C6_fun-type_DNA-bd_sf"/>
</dbReference>
<keyword evidence="11" id="KW-1185">Reference proteome</keyword>
<sequence>MGGEHKCPLCSATFTRPQHVGRHLRAHTGDRPYECKECPLRFARSDLLSRHVNKAHPKPDGQGADKNKDKRGRRKSVSTQNPATGGISASRPPQLPPTAPQPLVHPGHPPELTAFQAQRMYPNHPLLQQNAATSQLWAQPAFTLGHGNQFGTDALGNLVMPAAFAMAPDPVNPHASFDPQLAQAGPHMGLDLAVKKRACDQCNHSKVRCDCADPCARCAHRSVQCTYTKQQRARTSGLGPHLSTAVDPVSNPLSGISPTAGIRNSPLSSSQARMPDALGNVGVAVARPPVPDPQWDASIQHTIGSQAADNPVLHQSPANLAMALTPALTNATSPTATEVSTDRRGSSGNWIMPPGSVSIPTQGDFGGIQMDGIGLASSFHGSTTLFRTRAESLYNDSSASPNYAPTVSSEDDDASSISWTEREGARRRRSSASGHWAGAMDQLHLDDPQVQGVTFDVNGNMQFGFQHQQQQQQPQRHSTFPIAPGDVSANLSRAPSSQDVNFWKLFLDPAALASPDVQDMGFNSLDTPRGLSKSNSMPDLKTPPTVTANYAPLQFPDAMAIPTGPPGVLYPQQQQQGQQQGQVQGQSQQRANSDDTDMDRWRDHIQQRHASFSMSLGPASRKISTGQLGTPSFASSKPGMMRPPPNPLFSNAAMQQTLAPERTPSFGFNAFDPTTPKGNPRTPTAQLLSMYTGFERFERPNNKRMASQTLVPDMFQKRQQTFPPEEDLTDSNASSPRRSSDLPRALPASGLYQSTVPPAKTG</sequence>
<dbReference type="Pfam" id="PF00096">
    <property type="entry name" value="zf-C2H2"/>
    <property type="match status" value="1"/>
</dbReference>
<evidence type="ECO:0000256" key="5">
    <source>
        <dbReference type="ARBA" id="ARBA00023242"/>
    </source>
</evidence>
<feature type="compositionally biased region" description="Low complexity" evidence="7">
    <location>
        <begin position="572"/>
        <end position="589"/>
    </location>
</feature>
<dbReference type="SMART" id="SM00066">
    <property type="entry name" value="GAL4"/>
    <property type="match status" value="1"/>
</dbReference>
<evidence type="ECO:0000259" key="9">
    <source>
        <dbReference type="PROSITE" id="PS50157"/>
    </source>
</evidence>
<evidence type="ECO:0008006" key="12">
    <source>
        <dbReference type="Google" id="ProtNLM"/>
    </source>
</evidence>
<evidence type="ECO:0000313" key="11">
    <source>
        <dbReference type="Proteomes" id="UP000053611"/>
    </source>
</evidence>
<keyword evidence="3" id="KW-0805">Transcription regulation</keyword>
<evidence type="ECO:0000259" key="8">
    <source>
        <dbReference type="PROSITE" id="PS50048"/>
    </source>
</evidence>
<dbReference type="Pfam" id="PF00172">
    <property type="entry name" value="Zn_clus"/>
    <property type="match status" value="1"/>
</dbReference>
<keyword evidence="4" id="KW-0804">Transcription</keyword>
<dbReference type="AlphaFoldDB" id="A0A0J0XZ38"/>
<reference evidence="10 11" key="1">
    <citation type="submission" date="2015-03" db="EMBL/GenBank/DDBJ databases">
        <title>Genomics and transcriptomics of the oil-accumulating basidiomycete yeast T. oleaginosus allow insights into substrate utilization and the diverse evolutionary trajectories of mating systems in fungi.</title>
        <authorList>
            <consortium name="DOE Joint Genome Institute"/>
            <person name="Kourist R."/>
            <person name="Kracht O."/>
            <person name="Bracharz F."/>
            <person name="Lipzen A."/>
            <person name="Nolan M."/>
            <person name="Ohm R."/>
            <person name="Grigoriev I."/>
            <person name="Sun S."/>
            <person name="Heitman J."/>
            <person name="Bruck T."/>
            <person name="Nowrousian M."/>
        </authorList>
    </citation>
    <scope>NUCLEOTIDE SEQUENCE [LARGE SCALE GENOMIC DNA]</scope>
    <source>
        <strain evidence="10 11">IBC0246</strain>
    </source>
</reference>
<dbReference type="PANTHER" id="PTHR47660:SF2">
    <property type="entry name" value="TRANSCRIPTION FACTOR WITH C2H2 AND ZN(2)-CYS(6) DNA BINDING DOMAIN (EUROFUNG)"/>
    <property type="match status" value="1"/>
</dbReference>
<keyword evidence="5" id="KW-0539">Nucleus</keyword>
<dbReference type="Gene3D" id="4.10.240.10">
    <property type="entry name" value="Zn(2)-C6 fungal-type DNA-binding domain"/>
    <property type="match status" value="1"/>
</dbReference>
<gene>
    <name evidence="10" type="ORF">CC85DRAFT_16</name>
</gene>
<dbReference type="GO" id="GO:0000981">
    <property type="term" value="F:DNA-binding transcription factor activity, RNA polymerase II-specific"/>
    <property type="evidence" value="ECO:0007669"/>
    <property type="project" value="InterPro"/>
</dbReference>
<dbReference type="CDD" id="cd00067">
    <property type="entry name" value="GAL4"/>
    <property type="match status" value="1"/>
</dbReference>
<accession>A0A0J0XZ38</accession>
<feature type="region of interest" description="Disordered" evidence="7">
    <location>
        <begin position="395"/>
        <end position="435"/>
    </location>
</feature>
<feature type="domain" description="C2H2-type" evidence="9">
    <location>
        <begin position="5"/>
        <end position="32"/>
    </location>
</feature>
<dbReference type="GO" id="GO:0008270">
    <property type="term" value="F:zinc ion binding"/>
    <property type="evidence" value="ECO:0007669"/>
    <property type="project" value="UniProtKB-KW"/>
</dbReference>
<feature type="region of interest" description="Disordered" evidence="7">
    <location>
        <begin position="559"/>
        <end position="597"/>
    </location>
</feature>
<feature type="domain" description="C2H2-type" evidence="9">
    <location>
        <begin position="33"/>
        <end position="61"/>
    </location>
</feature>
<evidence type="ECO:0000256" key="6">
    <source>
        <dbReference type="PROSITE-ProRule" id="PRU00042"/>
    </source>
</evidence>
<dbReference type="PROSITE" id="PS00028">
    <property type="entry name" value="ZINC_FINGER_C2H2_1"/>
    <property type="match status" value="2"/>
</dbReference>
<dbReference type="SUPFAM" id="SSF57667">
    <property type="entry name" value="beta-beta-alpha zinc fingers"/>
    <property type="match status" value="1"/>
</dbReference>
<feature type="region of interest" description="Disordered" evidence="7">
    <location>
        <begin position="331"/>
        <end position="356"/>
    </location>
</feature>
<keyword evidence="1" id="KW-0479">Metal-binding</keyword>
<feature type="region of interest" description="Disordered" evidence="7">
    <location>
        <begin position="524"/>
        <end position="543"/>
    </location>
</feature>
<dbReference type="PROSITE" id="PS50048">
    <property type="entry name" value="ZN2_CY6_FUNGAL_2"/>
    <property type="match status" value="1"/>
</dbReference>
<evidence type="ECO:0000313" key="10">
    <source>
        <dbReference type="EMBL" id="KLT46317.1"/>
    </source>
</evidence>
<organism evidence="10 11">
    <name type="scientific">Cutaneotrichosporon oleaginosum</name>
    <dbReference type="NCBI Taxonomy" id="879819"/>
    <lineage>
        <taxon>Eukaryota</taxon>
        <taxon>Fungi</taxon>
        <taxon>Dikarya</taxon>
        <taxon>Basidiomycota</taxon>
        <taxon>Agaricomycotina</taxon>
        <taxon>Tremellomycetes</taxon>
        <taxon>Trichosporonales</taxon>
        <taxon>Trichosporonaceae</taxon>
        <taxon>Cutaneotrichosporon</taxon>
    </lineage>
</organism>
<evidence type="ECO:0000256" key="3">
    <source>
        <dbReference type="ARBA" id="ARBA00023015"/>
    </source>
</evidence>
<evidence type="ECO:0000256" key="7">
    <source>
        <dbReference type="SAM" id="MobiDB-lite"/>
    </source>
</evidence>
<dbReference type="OrthoDB" id="6365676at2759"/>
<dbReference type="STRING" id="879819.A0A0J0XZ38"/>
<dbReference type="SUPFAM" id="SSF57701">
    <property type="entry name" value="Zn2/Cys6 DNA-binding domain"/>
    <property type="match status" value="1"/>
</dbReference>
<dbReference type="InterPro" id="IPR013087">
    <property type="entry name" value="Znf_C2H2_type"/>
</dbReference>
<dbReference type="EMBL" id="KQ087177">
    <property type="protein sequence ID" value="KLT46317.1"/>
    <property type="molecule type" value="Genomic_DNA"/>
</dbReference>
<dbReference type="InterPro" id="IPR036236">
    <property type="entry name" value="Znf_C2H2_sf"/>
</dbReference>
<dbReference type="Proteomes" id="UP000053611">
    <property type="component" value="Unassembled WGS sequence"/>
</dbReference>
<feature type="domain" description="Zn(2)-C6 fungal-type" evidence="8">
    <location>
        <begin position="198"/>
        <end position="227"/>
    </location>
</feature>
<evidence type="ECO:0000256" key="2">
    <source>
        <dbReference type="ARBA" id="ARBA00022833"/>
    </source>
</evidence>
<evidence type="ECO:0000256" key="1">
    <source>
        <dbReference type="ARBA" id="ARBA00022723"/>
    </source>
</evidence>
<evidence type="ECO:0000256" key="4">
    <source>
        <dbReference type="ARBA" id="ARBA00023163"/>
    </source>
</evidence>
<keyword evidence="6" id="KW-0863">Zinc-finger</keyword>
<dbReference type="InterPro" id="IPR001138">
    <property type="entry name" value="Zn2Cys6_DnaBD"/>
</dbReference>
<feature type="compositionally biased region" description="Polar residues" evidence="7">
    <location>
        <begin position="395"/>
        <end position="408"/>
    </location>
</feature>
<feature type="region of interest" description="Disordered" evidence="7">
    <location>
        <begin position="51"/>
        <end position="110"/>
    </location>
</feature>
<dbReference type="Gene3D" id="3.30.160.60">
    <property type="entry name" value="Classic Zinc Finger"/>
    <property type="match status" value="2"/>
</dbReference>
<feature type="region of interest" description="Disordered" evidence="7">
    <location>
        <begin position="713"/>
        <end position="762"/>
    </location>
</feature>